<feature type="domain" description="C2H2-type" evidence="10">
    <location>
        <begin position="166"/>
        <end position="191"/>
    </location>
</feature>
<evidence type="ECO:0000313" key="11">
    <source>
        <dbReference type="EMBL" id="KAK8762925.1"/>
    </source>
</evidence>
<feature type="domain" description="C2H2-type" evidence="10">
    <location>
        <begin position="107"/>
        <end position="135"/>
    </location>
</feature>
<dbReference type="GO" id="GO:0008270">
    <property type="term" value="F:zinc ion binding"/>
    <property type="evidence" value="ECO:0007669"/>
    <property type="project" value="UniProtKB-KW"/>
</dbReference>
<dbReference type="InterPro" id="IPR013087">
    <property type="entry name" value="Znf_C2H2_type"/>
</dbReference>
<keyword evidence="7" id="KW-0804">Transcription</keyword>
<keyword evidence="6" id="KW-0805">Transcription regulation</keyword>
<evidence type="ECO:0000256" key="1">
    <source>
        <dbReference type="ARBA" id="ARBA00004123"/>
    </source>
</evidence>
<feature type="domain" description="C2H2-type" evidence="10">
    <location>
        <begin position="138"/>
        <end position="165"/>
    </location>
</feature>
<feature type="domain" description="C2H2-type" evidence="10">
    <location>
        <begin position="20"/>
        <end position="44"/>
    </location>
</feature>
<keyword evidence="12" id="KW-1185">Reference proteome</keyword>
<evidence type="ECO:0000256" key="5">
    <source>
        <dbReference type="ARBA" id="ARBA00022833"/>
    </source>
</evidence>
<dbReference type="Gene3D" id="3.30.160.60">
    <property type="entry name" value="Classic Zinc Finger"/>
    <property type="match status" value="5"/>
</dbReference>
<keyword evidence="8" id="KW-0539">Nucleus</keyword>
<organism evidence="11 12">
    <name type="scientific">Amblyomma americanum</name>
    <name type="common">Lone star tick</name>
    <dbReference type="NCBI Taxonomy" id="6943"/>
    <lineage>
        <taxon>Eukaryota</taxon>
        <taxon>Metazoa</taxon>
        <taxon>Ecdysozoa</taxon>
        <taxon>Arthropoda</taxon>
        <taxon>Chelicerata</taxon>
        <taxon>Arachnida</taxon>
        <taxon>Acari</taxon>
        <taxon>Parasitiformes</taxon>
        <taxon>Ixodida</taxon>
        <taxon>Ixodoidea</taxon>
        <taxon>Ixodidae</taxon>
        <taxon>Amblyomminae</taxon>
        <taxon>Amblyomma</taxon>
    </lineage>
</organism>
<dbReference type="GO" id="GO:0005634">
    <property type="term" value="C:nucleus"/>
    <property type="evidence" value="ECO:0007669"/>
    <property type="project" value="UniProtKB-SubCell"/>
</dbReference>
<keyword evidence="3" id="KW-0677">Repeat</keyword>
<dbReference type="Pfam" id="PF00096">
    <property type="entry name" value="zf-C2H2"/>
    <property type="match status" value="3"/>
</dbReference>
<dbReference type="GO" id="GO:0000981">
    <property type="term" value="F:DNA-binding transcription factor activity, RNA polymerase II-specific"/>
    <property type="evidence" value="ECO:0007669"/>
    <property type="project" value="TreeGrafter"/>
</dbReference>
<feature type="domain" description="C2H2-type" evidence="10">
    <location>
        <begin position="79"/>
        <end position="106"/>
    </location>
</feature>
<evidence type="ECO:0000256" key="2">
    <source>
        <dbReference type="ARBA" id="ARBA00022723"/>
    </source>
</evidence>
<comment type="subcellular location">
    <subcellularLocation>
        <location evidence="1">Nucleus</location>
    </subcellularLocation>
</comment>
<name>A0AAQ4DKD5_AMBAM</name>
<dbReference type="PANTHER" id="PTHR24394:SF48">
    <property type="entry name" value="ZINC FINGER PROTEIN 771"/>
    <property type="match status" value="1"/>
</dbReference>
<proteinExistence type="predicted"/>
<dbReference type="FunFam" id="3.30.160.60:FF:002343">
    <property type="entry name" value="Zinc finger protein 33A"/>
    <property type="match status" value="1"/>
</dbReference>
<protein>
    <recommendedName>
        <fullName evidence="10">C2H2-type domain-containing protein</fullName>
    </recommendedName>
</protein>
<evidence type="ECO:0000313" key="12">
    <source>
        <dbReference type="Proteomes" id="UP001321473"/>
    </source>
</evidence>
<evidence type="ECO:0000256" key="6">
    <source>
        <dbReference type="ARBA" id="ARBA00023015"/>
    </source>
</evidence>
<gene>
    <name evidence="11" type="ORF">V5799_034462</name>
</gene>
<dbReference type="PANTHER" id="PTHR24394">
    <property type="entry name" value="ZINC FINGER PROTEIN"/>
    <property type="match status" value="1"/>
</dbReference>
<keyword evidence="5" id="KW-0862">Zinc</keyword>
<dbReference type="InterPro" id="IPR036236">
    <property type="entry name" value="Znf_C2H2_sf"/>
</dbReference>
<evidence type="ECO:0000256" key="7">
    <source>
        <dbReference type="ARBA" id="ARBA00023163"/>
    </source>
</evidence>
<evidence type="ECO:0000256" key="3">
    <source>
        <dbReference type="ARBA" id="ARBA00022737"/>
    </source>
</evidence>
<evidence type="ECO:0000256" key="8">
    <source>
        <dbReference type="ARBA" id="ARBA00023242"/>
    </source>
</evidence>
<comment type="caution">
    <text evidence="11">The sequence shown here is derived from an EMBL/GenBank/DDBJ whole genome shotgun (WGS) entry which is preliminary data.</text>
</comment>
<accession>A0AAQ4DKD5</accession>
<reference evidence="11 12" key="1">
    <citation type="journal article" date="2023" name="Arcadia Sci">
        <title>De novo assembly of a long-read Amblyomma americanum tick genome.</title>
        <authorList>
            <person name="Chou S."/>
            <person name="Poskanzer K.E."/>
            <person name="Rollins M."/>
            <person name="Thuy-Boun P.S."/>
        </authorList>
    </citation>
    <scope>NUCLEOTIDE SEQUENCE [LARGE SCALE GENOMIC DNA]</scope>
    <source>
        <strain evidence="11">F_SG_1</strain>
        <tissue evidence="11">Salivary glands</tissue>
    </source>
</reference>
<dbReference type="AlphaFoldDB" id="A0AAQ4DKD5"/>
<dbReference type="SUPFAM" id="SSF57667">
    <property type="entry name" value="beta-beta-alpha zinc fingers"/>
    <property type="match status" value="3"/>
</dbReference>
<keyword evidence="2" id="KW-0479">Metal-binding</keyword>
<sequence>MQKLLCHRGYVDSDVPTPPLCCEMCNGAFATQTLLDEHQQREHTLGPQGKYCCTYCPYSSDSMTHVTLHERTHTGVRPFVCKTCKKAFKQSYSLTRHLLAHTGDKPYKCTDCGRRFTESSNLSRHRKLFHLDDNPASNVCPHCKKGFCQPSDLKQHLLKHAGQWPHVCSQCGMRFKEITHLRRHATMKHNK</sequence>
<feature type="domain" description="C2H2-type" evidence="10">
    <location>
        <begin position="51"/>
        <end position="78"/>
    </location>
</feature>
<dbReference type="SMART" id="SM00355">
    <property type="entry name" value="ZnF_C2H2"/>
    <property type="match status" value="6"/>
</dbReference>
<dbReference type="Proteomes" id="UP001321473">
    <property type="component" value="Unassembled WGS sequence"/>
</dbReference>
<dbReference type="EMBL" id="JARKHS020029681">
    <property type="protein sequence ID" value="KAK8762925.1"/>
    <property type="molecule type" value="Genomic_DNA"/>
</dbReference>
<dbReference type="PROSITE" id="PS50157">
    <property type="entry name" value="ZINC_FINGER_C2H2_2"/>
    <property type="match status" value="6"/>
</dbReference>
<keyword evidence="4 9" id="KW-0863">Zinc-finger</keyword>
<evidence type="ECO:0000259" key="10">
    <source>
        <dbReference type="PROSITE" id="PS50157"/>
    </source>
</evidence>
<evidence type="ECO:0000256" key="9">
    <source>
        <dbReference type="PROSITE-ProRule" id="PRU00042"/>
    </source>
</evidence>
<evidence type="ECO:0000256" key="4">
    <source>
        <dbReference type="ARBA" id="ARBA00022771"/>
    </source>
</evidence>
<dbReference type="PROSITE" id="PS00028">
    <property type="entry name" value="ZINC_FINGER_C2H2_1"/>
    <property type="match status" value="5"/>
</dbReference>
<dbReference type="FunFam" id="3.30.160.60:FF:000358">
    <property type="entry name" value="zinc finger protein 24"/>
    <property type="match status" value="1"/>
</dbReference>